<accession>A0A6G0T809</accession>
<evidence type="ECO:0000313" key="2">
    <source>
        <dbReference type="EMBL" id="KAE9527383.1"/>
    </source>
</evidence>
<feature type="compositionally biased region" description="Low complexity" evidence="1">
    <location>
        <begin position="220"/>
        <end position="241"/>
    </location>
</feature>
<feature type="compositionally biased region" description="Basic and acidic residues" evidence="1">
    <location>
        <begin position="184"/>
        <end position="196"/>
    </location>
</feature>
<protein>
    <submittedName>
        <fullName evidence="2">Uncharacterized protein</fullName>
    </submittedName>
</protein>
<feature type="region of interest" description="Disordered" evidence="1">
    <location>
        <begin position="17"/>
        <end position="48"/>
    </location>
</feature>
<feature type="compositionally biased region" description="Basic and acidic residues" evidence="1">
    <location>
        <begin position="244"/>
        <end position="253"/>
    </location>
</feature>
<dbReference type="AlphaFoldDB" id="A0A6G0T809"/>
<dbReference type="EMBL" id="VYZN01000053">
    <property type="protein sequence ID" value="KAE9527383.1"/>
    <property type="molecule type" value="Genomic_DNA"/>
</dbReference>
<organism evidence="2 3">
    <name type="scientific">Aphis glycines</name>
    <name type="common">Soybean aphid</name>
    <dbReference type="NCBI Taxonomy" id="307491"/>
    <lineage>
        <taxon>Eukaryota</taxon>
        <taxon>Metazoa</taxon>
        <taxon>Ecdysozoa</taxon>
        <taxon>Arthropoda</taxon>
        <taxon>Hexapoda</taxon>
        <taxon>Insecta</taxon>
        <taxon>Pterygota</taxon>
        <taxon>Neoptera</taxon>
        <taxon>Paraneoptera</taxon>
        <taxon>Hemiptera</taxon>
        <taxon>Sternorrhyncha</taxon>
        <taxon>Aphidomorpha</taxon>
        <taxon>Aphidoidea</taxon>
        <taxon>Aphididae</taxon>
        <taxon>Aphidini</taxon>
        <taxon>Aphis</taxon>
        <taxon>Aphis</taxon>
    </lineage>
</organism>
<feature type="compositionally biased region" description="Polar residues" evidence="1">
    <location>
        <begin position="413"/>
        <end position="424"/>
    </location>
</feature>
<evidence type="ECO:0000313" key="3">
    <source>
        <dbReference type="Proteomes" id="UP000475862"/>
    </source>
</evidence>
<feature type="compositionally biased region" description="Basic and acidic residues" evidence="1">
    <location>
        <begin position="282"/>
        <end position="296"/>
    </location>
</feature>
<comment type="caution">
    <text evidence="2">The sequence shown here is derived from an EMBL/GenBank/DDBJ whole genome shotgun (WGS) entry which is preliminary data.</text>
</comment>
<name>A0A6G0T809_APHGL</name>
<reference evidence="2 3" key="1">
    <citation type="submission" date="2019-08" db="EMBL/GenBank/DDBJ databases">
        <title>The genome of the soybean aphid Biotype 1, its phylome, world population structure and adaptation to the North American continent.</title>
        <authorList>
            <person name="Giordano R."/>
            <person name="Donthu R.K."/>
            <person name="Hernandez A.G."/>
            <person name="Wright C.L."/>
            <person name="Zimin A.V."/>
        </authorList>
    </citation>
    <scope>NUCLEOTIDE SEQUENCE [LARGE SCALE GENOMIC DNA]</scope>
    <source>
        <tissue evidence="2">Whole aphids</tissue>
    </source>
</reference>
<feature type="region of interest" description="Disordered" evidence="1">
    <location>
        <begin position="90"/>
        <end position="424"/>
    </location>
</feature>
<dbReference type="OrthoDB" id="6625830at2759"/>
<sequence length="424" mass="45187">MSSTNLEDFSEIDFVRAAESPLSPHQQWAHSGLRAGASPEQRTDGDQGCRNACVRDDNPIDCKTLSVRRRLAEDLGCCGCTRAPETPCLATDEDASTCCQQRRPATPRAGPETNGSAACGAVDPVQQIIEEGLQRQKKRHHGRRQSSSRSGRPRGGPDRGGRPARGGYQPDYFDDQADMNNWQQHRDHSRRDEPRQRPSSPPPRPRGLAFEPYVDTDPYSPARPSTPGAPAGRAAGGTVAVHGEGTENGRDGARTPAQETGVVSRPGGGGLPVRATTGNDPAEDRRGETETAELQRRYQQQPSSSSDGQCAPATSSAATGCPSAGQRRKLHYQPPSPDTDDECCAPPPPQRRLLKYNPPSSDSSDDDSGNAAGACGGGSRSAAGNDRPSSLQDSSVYYNRSSRNGVPPVTADVPQQTSSLWTSP</sequence>
<keyword evidence="3" id="KW-1185">Reference proteome</keyword>
<evidence type="ECO:0000256" key="1">
    <source>
        <dbReference type="SAM" id="MobiDB-lite"/>
    </source>
</evidence>
<dbReference type="Proteomes" id="UP000475862">
    <property type="component" value="Unassembled WGS sequence"/>
</dbReference>
<feature type="compositionally biased region" description="Basic residues" evidence="1">
    <location>
        <begin position="135"/>
        <end position="146"/>
    </location>
</feature>
<proteinExistence type="predicted"/>
<feature type="compositionally biased region" description="Low complexity" evidence="1">
    <location>
        <begin position="297"/>
        <end position="306"/>
    </location>
</feature>
<gene>
    <name evidence="2" type="ORF">AGLY_013081</name>
</gene>
<feature type="compositionally biased region" description="Polar residues" evidence="1">
    <location>
        <begin position="387"/>
        <end position="404"/>
    </location>
</feature>